<comment type="caution">
    <text evidence="4">The sequence shown here is derived from an EMBL/GenBank/DDBJ whole genome shotgun (WGS) entry which is preliminary data.</text>
</comment>
<dbReference type="InterPro" id="IPR015915">
    <property type="entry name" value="Kelch-typ_b-propeller"/>
</dbReference>
<dbReference type="InterPro" id="IPR011333">
    <property type="entry name" value="SKP1/BTB/POZ_sf"/>
</dbReference>
<feature type="domain" description="BTB" evidence="3">
    <location>
        <begin position="104"/>
        <end position="171"/>
    </location>
</feature>
<dbReference type="SMART" id="SM00612">
    <property type="entry name" value="Kelch"/>
    <property type="match status" value="5"/>
</dbReference>
<dbReference type="InterPro" id="IPR006652">
    <property type="entry name" value="Kelch_1"/>
</dbReference>
<evidence type="ECO:0000259" key="3">
    <source>
        <dbReference type="PROSITE" id="PS50097"/>
    </source>
</evidence>
<dbReference type="SUPFAM" id="SSF54695">
    <property type="entry name" value="POZ domain"/>
    <property type="match status" value="1"/>
</dbReference>
<proteinExistence type="predicted"/>
<dbReference type="SMART" id="SM00875">
    <property type="entry name" value="BACK"/>
    <property type="match status" value="1"/>
</dbReference>
<dbReference type="PIRSF" id="PIRSF037037">
    <property type="entry name" value="Kelch-like_protein_gigaxonin"/>
    <property type="match status" value="1"/>
</dbReference>
<dbReference type="PROSITE" id="PS50097">
    <property type="entry name" value="BTB"/>
    <property type="match status" value="1"/>
</dbReference>
<gene>
    <name evidence="4" type="ORF">MEDL_67284</name>
</gene>
<name>A0A8S3VPN4_MYTED</name>
<dbReference type="Pfam" id="PF07707">
    <property type="entry name" value="BACK"/>
    <property type="match status" value="1"/>
</dbReference>
<dbReference type="PANTHER" id="PTHR24412">
    <property type="entry name" value="KELCH PROTEIN"/>
    <property type="match status" value="1"/>
</dbReference>
<protein>
    <submittedName>
        <fullName evidence="4">IPP</fullName>
    </submittedName>
</protein>
<evidence type="ECO:0000313" key="4">
    <source>
        <dbReference type="EMBL" id="CAG2255916.1"/>
    </source>
</evidence>
<dbReference type="EMBL" id="CAJPWZ010003289">
    <property type="protein sequence ID" value="CAG2255916.1"/>
    <property type="molecule type" value="Genomic_DNA"/>
</dbReference>
<keyword evidence="1" id="KW-0880">Kelch repeat</keyword>
<dbReference type="AlphaFoldDB" id="A0A8S3VPN4"/>
<dbReference type="Proteomes" id="UP000683360">
    <property type="component" value="Unassembled WGS sequence"/>
</dbReference>
<dbReference type="PANTHER" id="PTHR24412:SF35">
    <property type="entry name" value="ACTIN-BINDING PROTEIN IPP"/>
    <property type="match status" value="1"/>
</dbReference>
<evidence type="ECO:0000313" key="5">
    <source>
        <dbReference type="Proteomes" id="UP000683360"/>
    </source>
</evidence>
<keyword evidence="5" id="KW-1185">Reference proteome</keyword>
<reference evidence="4" key="1">
    <citation type="submission" date="2021-03" db="EMBL/GenBank/DDBJ databases">
        <authorList>
            <person name="Bekaert M."/>
        </authorList>
    </citation>
    <scope>NUCLEOTIDE SEQUENCE</scope>
</reference>
<dbReference type="FunFam" id="1.25.40.420:FF:000001">
    <property type="entry name" value="Kelch-like family member 12"/>
    <property type="match status" value="1"/>
</dbReference>
<dbReference type="Gene3D" id="3.30.710.10">
    <property type="entry name" value="Potassium Channel Kv1.1, Chain A"/>
    <property type="match status" value="1"/>
</dbReference>
<evidence type="ECO:0000256" key="1">
    <source>
        <dbReference type="ARBA" id="ARBA00022441"/>
    </source>
</evidence>
<dbReference type="SMART" id="SM00225">
    <property type="entry name" value="BTB"/>
    <property type="match status" value="1"/>
</dbReference>
<evidence type="ECO:0000256" key="2">
    <source>
        <dbReference type="ARBA" id="ARBA00022737"/>
    </source>
</evidence>
<dbReference type="Gene3D" id="1.25.40.420">
    <property type="match status" value="1"/>
</dbReference>
<dbReference type="OrthoDB" id="1022638at2759"/>
<dbReference type="Gene3D" id="2.120.10.80">
    <property type="entry name" value="Kelch-type beta propeller"/>
    <property type="match status" value="2"/>
</dbReference>
<dbReference type="Pfam" id="PF24681">
    <property type="entry name" value="Kelch_KLHDC2_KLHL20_DRC7"/>
    <property type="match status" value="1"/>
</dbReference>
<dbReference type="InterPro" id="IPR017096">
    <property type="entry name" value="BTB-kelch_protein"/>
</dbReference>
<dbReference type="SUPFAM" id="SSF117281">
    <property type="entry name" value="Kelch motif"/>
    <property type="match status" value="1"/>
</dbReference>
<dbReference type="InterPro" id="IPR000210">
    <property type="entry name" value="BTB/POZ_dom"/>
</dbReference>
<organism evidence="4 5">
    <name type="scientific">Mytilus edulis</name>
    <name type="common">Blue mussel</name>
    <dbReference type="NCBI Taxonomy" id="6550"/>
    <lineage>
        <taxon>Eukaryota</taxon>
        <taxon>Metazoa</taxon>
        <taxon>Spiralia</taxon>
        <taxon>Lophotrochozoa</taxon>
        <taxon>Mollusca</taxon>
        <taxon>Bivalvia</taxon>
        <taxon>Autobranchia</taxon>
        <taxon>Pteriomorphia</taxon>
        <taxon>Mytilida</taxon>
        <taxon>Mytiloidea</taxon>
        <taxon>Mytilidae</taxon>
        <taxon>Mytilinae</taxon>
        <taxon>Mytilus</taxon>
    </lineage>
</organism>
<dbReference type="InterPro" id="IPR011705">
    <property type="entry name" value="BACK"/>
</dbReference>
<keyword evidence="2" id="KW-0677">Repeat</keyword>
<accession>A0A8S3VPN4</accession>
<sequence>MARHKDTNINYDINFTHSTYDRHQHSPIQYNHCLIPEPCLLYTAVDELTVLFENIYTNVMWYKETMEDEIGHKIETRDVRLEYEAYRKEFSKKLHQLRSNDEFCDIDIQVGSQTFRAHKIILAAGSSYFSAMFCSGMMEDHADVVTLYDIDPKIFSVLLDFIYLGEIDVTEENCQDLMYVADMIDLLPVVTACVTFLKNNIQPYNCIGIHRCADTPNLQELRLFAEDYVETNFSKVTKEEEFLELPSTEVMTWLERETINIISEIEVLDAALYWTEQNIDDRLTILPTLLDYVRFPVLNHSQMQELFSKHVKSRMVVSAVRTYLRTCDILSNDIRSFPRKSSNRSIYVIGGFNRSKNGRWSDAISLKTVVKYDTFKKQWESVCSISCPRSKHAAVSLNRKIYVVGGEDDLLMYNNLEIYHLQTGKWTEGPPMSVPRSGFGLCACDGKIYAFGGWVGSVLGDNVEVLDENVGPWITDSVIPHPKFACGVAEMDGMIYIVGGTETESSTEMFTCDGFNPNTWTMISPMSERRTAPSAVGLNGQLYVIGGSKRLVDNPYTAPVTLESVECYDPQTDLWTELPPLPIGRSEAAAVVL</sequence>
<dbReference type="Pfam" id="PF00651">
    <property type="entry name" value="BTB"/>
    <property type="match status" value="1"/>
</dbReference>